<accession>A0A9D1P7H5</accession>
<sequence>MPNRILHESIKYCPKMEQLNWFEEVVYHRLTV</sequence>
<gene>
    <name evidence="1" type="ORF">IAA64_08095</name>
</gene>
<reference evidence="1" key="1">
    <citation type="submission" date="2020-10" db="EMBL/GenBank/DDBJ databases">
        <authorList>
            <person name="Gilroy R."/>
        </authorList>
    </citation>
    <scope>NUCLEOTIDE SEQUENCE</scope>
    <source>
        <strain evidence="1">CHK183-6373</strain>
    </source>
</reference>
<organism evidence="1 2">
    <name type="scientific">Candidatus Ornithocaccomicrobium faecavium</name>
    <dbReference type="NCBI Taxonomy" id="2840890"/>
    <lineage>
        <taxon>Bacteria</taxon>
        <taxon>Bacillati</taxon>
        <taxon>Bacillota</taxon>
        <taxon>Clostridia</taxon>
        <taxon>Candidatus Ornithocaccomicrobium</taxon>
    </lineage>
</organism>
<proteinExistence type="predicted"/>
<name>A0A9D1P7H5_9FIRM</name>
<evidence type="ECO:0000313" key="1">
    <source>
        <dbReference type="EMBL" id="HIV27915.1"/>
    </source>
</evidence>
<comment type="caution">
    <text evidence="1">The sequence shown here is derived from an EMBL/GenBank/DDBJ whole genome shotgun (WGS) entry which is preliminary data.</text>
</comment>
<dbReference type="Proteomes" id="UP000886884">
    <property type="component" value="Unassembled WGS sequence"/>
</dbReference>
<reference evidence="1" key="2">
    <citation type="journal article" date="2021" name="PeerJ">
        <title>Extensive microbial diversity within the chicken gut microbiome revealed by metagenomics and culture.</title>
        <authorList>
            <person name="Gilroy R."/>
            <person name="Ravi A."/>
            <person name="Getino M."/>
            <person name="Pursley I."/>
            <person name="Horton D.L."/>
            <person name="Alikhan N.F."/>
            <person name="Baker D."/>
            <person name="Gharbi K."/>
            <person name="Hall N."/>
            <person name="Watson M."/>
            <person name="Adriaenssens E.M."/>
            <person name="Foster-Nyarko E."/>
            <person name="Jarju S."/>
            <person name="Secka A."/>
            <person name="Antonio M."/>
            <person name="Oren A."/>
            <person name="Chaudhuri R.R."/>
            <person name="La Ragione R."/>
            <person name="Hildebrand F."/>
            <person name="Pallen M.J."/>
        </authorList>
    </citation>
    <scope>NUCLEOTIDE SEQUENCE</scope>
    <source>
        <strain evidence="1">CHK183-6373</strain>
    </source>
</reference>
<feature type="non-terminal residue" evidence="1">
    <location>
        <position position="32"/>
    </location>
</feature>
<evidence type="ECO:0000313" key="2">
    <source>
        <dbReference type="Proteomes" id="UP000886884"/>
    </source>
</evidence>
<protein>
    <submittedName>
        <fullName evidence="1">Transcriptional regulator</fullName>
    </submittedName>
</protein>
<dbReference type="EMBL" id="DVOT01000141">
    <property type="protein sequence ID" value="HIV27915.1"/>
    <property type="molecule type" value="Genomic_DNA"/>
</dbReference>
<dbReference type="AlphaFoldDB" id="A0A9D1P7H5"/>